<name>A0A1R3GN08_9ROSI</name>
<accession>A0A1R3GN08</accession>
<sequence length="30" mass="3424">MANSVTSMNRFNCNNVIVIDRPRLDGDSRQ</sequence>
<evidence type="ECO:0000313" key="1">
    <source>
        <dbReference type="EMBL" id="OMO59498.1"/>
    </source>
</evidence>
<proteinExistence type="predicted"/>
<organism evidence="1 2">
    <name type="scientific">Corchorus olitorius</name>
    <dbReference type="NCBI Taxonomy" id="93759"/>
    <lineage>
        <taxon>Eukaryota</taxon>
        <taxon>Viridiplantae</taxon>
        <taxon>Streptophyta</taxon>
        <taxon>Embryophyta</taxon>
        <taxon>Tracheophyta</taxon>
        <taxon>Spermatophyta</taxon>
        <taxon>Magnoliopsida</taxon>
        <taxon>eudicotyledons</taxon>
        <taxon>Gunneridae</taxon>
        <taxon>Pentapetalae</taxon>
        <taxon>rosids</taxon>
        <taxon>malvids</taxon>
        <taxon>Malvales</taxon>
        <taxon>Malvaceae</taxon>
        <taxon>Grewioideae</taxon>
        <taxon>Apeibeae</taxon>
        <taxon>Corchorus</taxon>
    </lineage>
</organism>
<keyword evidence="2" id="KW-1185">Reference proteome</keyword>
<protein>
    <submittedName>
        <fullName evidence="1">Uncharacterized protein</fullName>
    </submittedName>
</protein>
<dbReference type="AlphaFoldDB" id="A0A1R3GN08"/>
<comment type="caution">
    <text evidence="1">The sequence shown here is derived from an EMBL/GenBank/DDBJ whole genome shotgun (WGS) entry which is preliminary data.</text>
</comment>
<reference evidence="2" key="1">
    <citation type="submission" date="2013-09" db="EMBL/GenBank/DDBJ databases">
        <title>Corchorus olitorius genome sequencing.</title>
        <authorList>
            <person name="Alam M."/>
            <person name="Haque M.S."/>
            <person name="Islam M.S."/>
            <person name="Emdad E.M."/>
            <person name="Islam M.M."/>
            <person name="Ahmed B."/>
            <person name="Halim A."/>
            <person name="Hossen Q.M.M."/>
            <person name="Hossain M.Z."/>
            <person name="Ahmed R."/>
            <person name="Khan M.M."/>
            <person name="Islam R."/>
            <person name="Rashid M.M."/>
            <person name="Khan S.A."/>
            <person name="Rahman M.S."/>
            <person name="Alam M."/>
            <person name="Yahiya A.S."/>
            <person name="Khan M.S."/>
            <person name="Azam M.S."/>
            <person name="Haque T."/>
            <person name="Lashkar M.Z.H."/>
            <person name="Akhand A.I."/>
            <person name="Morshed G."/>
            <person name="Roy S."/>
            <person name="Uddin K.S."/>
            <person name="Rabeya T."/>
            <person name="Hossain A.S."/>
            <person name="Chowdhury A."/>
            <person name="Snigdha A.R."/>
            <person name="Mortoza M.S."/>
            <person name="Matin S.A."/>
            <person name="Hoque S.M.E."/>
            <person name="Islam M.K."/>
            <person name="Roy D.K."/>
            <person name="Haider R."/>
            <person name="Moosa M.M."/>
            <person name="Elias S.M."/>
            <person name="Hasan A.M."/>
            <person name="Jahan S."/>
            <person name="Shafiuddin M."/>
            <person name="Mahmood N."/>
            <person name="Shommy N.S."/>
        </authorList>
    </citation>
    <scope>NUCLEOTIDE SEQUENCE [LARGE SCALE GENOMIC DNA]</scope>
    <source>
        <strain evidence="2">cv. O-4</strain>
    </source>
</reference>
<dbReference type="EMBL" id="AWUE01022114">
    <property type="protein sequence ID" value="OMO59498.1"/>
    <property type="molecule type" value="Genomic_DNA"/>
</dbReference>
<evidence type="ECO:0000313" key="2">
    <source>
        <dbReference type="Proteomes" id="UP000187203"/>
    </source>
</evidence>
<gene>
    <name evidence="1" type="ORF">COLO4_34194</name>
</gene>
<dbReference type="Proteomes" id="UP000187203">
    <property type="component" value="Unassembled WGS sequence"/>
</dbReference>